<organism evidence="2 3">
    <name type="scientific">Prorocentrum cordatum</name>
    <dbReference type="NCBI Taxonomy" id="2364126"/>
    <lineage>
        <taxon>Eukaryota</taxon>
        <taxon>Sar</taxon>
        <taxon>Alveolata</taxon>
        <taxon>Dinophyceae</taxon>
        <taxon>Prorocentrales</taxon>
        <taxon>Prorocentraceae</taxon>
        <taxon>Prorocentrum</taxon>
    </lineage>
</organism>
<accession>A0ABN9RKF4</accession>
<evidence type="ECO:0000256" key="1">
    <source>
        <dbReference type="SAM" id="MobiDB-lite"/>
    </source>
</evidence>
<comment type="caution">
    <text evidence="2">The sequence shown here is derived from an EMBL/GenBank/DDBJ whole genome shotgun (WGS) entry which is preliminary data.</text>
</comment>
<sequence>PLMSPDQRVGPRPLDPPGGSHAASSSRLSATEGSAPLAAGRGGRPRGARSARSGSRAARRGGSREAQLQFLQQAVDVVRVVLAVRRSRSARSVVGCRGGALGVAARLL</sequence>
<dbReference type="Proteomes" id="UP001189429">
    <property type="component" value="Unassembled WGS sequence"/>
</dbReference>
<evidence type="ECO:0000313" key="2">
    <source>
        <dbReference type="EMBL" id="CAK0819361.1"/>
    </source>
</evidence>
<feature type="non-terminal residue" evidence="2">
    <location>
        <position position="1"/>
    </location>
</feature>
<feature type="compositionally biased region" description="Polar residues" evidence="1">
    <location>
        <begin position="22"/>
        <end position="32"/>
    </location>
</feature>
<gene>
    <name evidence="2" type="ORF">PCOR1329_LOCUS21370</name>
</gene>
<keyword evidence="3" id="KW-1185">Reference proteome</keyword>
<protein>
    <submittedName>
        <fullName evidence="2">Uncharacterized protein</fullName>
    </submittedName>
</protein>
<reference evidence="2" key="1">
    <citation type="submission" date="2023-10" db="EMBL/GenBank/DDBJ databases">
        <authorList>
            <person name="Chen Y."/>
            <person name="Shah S."/>
            <person name="Dougan E. K."/>
            <person name="Thang M."/>
            <person name="Chan C."/>
        </authorList>
    </citation>
    <scope>NUCLEOTIDE SEQUENCE [LARGE SCALE GENOMIC DNA]</scope>
</reference>
<dbReference type="EMBL" id="CAUYUJ010007027">
    <property type="protein sequence ID" value="CAK0819361.1"/>
    <property type="molecule type" value="Genomic_DNA"/>
</dbReference>
<feature type="region of interest" description="Disordered" evidence="1">
    <location>
        <begin position="1"/>
        <end position="64"/>
    </location>
</feature>
<feature type="non-terminal residue" evidence="2">
    <location>
        <position position="108"/>
    </location>
</feature>
<name>A0ABN9RKF4_9DINO</name>
<proteinExistence type="predicted"/>
<evidence type="ECO:0000313" key="3">
    <source>
        <dbReference type="Proteomes" id="UP001189429"/>
    </source>
</evidence>